<dbReference type="InterPro" id="IPR003500">
    <property type="entry name" value="RpiB_LacA_LacB"/>
</dbReference>
<dbReference type="NCBIfam" id="NF004051">
    <property type="entry name" value="PRK05571.1"/>
    <property type="match status" value="1"/>
</dbReference>
<dbReference type="Proteomes" id="UP000091979">
    <property type="component" value="Unassembled WGS sequence"/>
</dbReference>
<keyword evidence="6" id="KW-1185">Reference proteome</keyword>
<organism evidence="5 6">
    <name type="scientific">Halodesulfovibrio spirochaetisodalis</name>
    <dbReference type="NCBI Taxonomy" id="1560234"/>
    <lineage>
        <taxon>Bacteria</taxon>
        <taxon>Pseudomonadati</taxon>
        <taxon>Thermodesulfobacteriota</taxon>
        <taxon>Desulfovibrionia</taxon>
        <taxon>Desulfovibrionales</taxon>
        <taxon>Desulfovibrionaceae</taxon>
        <taxon>Halodesulfovibrio</taxon>
    </lineage>
</organism>
<dbReference type="PANTHER" id="PTHR30345:SF0">
    <property type="entry name" value="DNA DAMAGE-REPAIR_TOLERATION PROTEIN DRT102"/>
    <property type="match status" value="1"/>
</dbReference>
<feature type="binding site" evidence="4">
    <location>
        <position position="133"/>
    </location>
    <ligand>
        <name>D-ribulose 5-phosphate</name>
        <dbReference type="ChEBI" id="CHEBI:58121"/>
    </ligand>
</feature>
<dbReference type="InterPro" id="IPR004785">
    <property type="entry name" value="RpiB"/>
</dbReference>
<gene>
    <name evidence="5" type="ORF">SP90_03150</name>
</gene>
<dbReference type="NCBIfam" id="TIGR01120">
    <property type="entry name" value="rpiB"/>
    <property type="match status" value="1"/>
</dbReference>
<dbReference type="SUPFAM" id="SSF89623">
    <property type="entry name" value="Ribose/Galactose isomerase RpiB/AlsB"/>
    <property type="match status" value="1"/>
</dbReference>
<dbReference type="GO" id="GO:0009052">
    <property type="term" value="P:pentose-phosphate shunt, non-oxidative branch"/>
    <property type="evidence" value="ECO:0007669"/>
    <property type="project" value="TreeGrafter"/>
</dbReference>
<sequence length="144" mass="15713">MSKKVFIGADHGGFALKTVIVEHLTKKGYDVEDLGCYSTESTDYPMYAEKVCEKVLAEDAPGILICGTGIGMSMAANRIPGIRAALATNEFHARLTRQHNNANVLCLGERVTGPGVAINLAELFLETEFEGGRHQRRIDQFDKA</sequence>
<feature type="binding site" evidence="4">
    <location>
        <begin position="10"/>
        <end position="11"/>
    </location>
    <ligand>
        <name>D-ribulose 5-phosphate</name>
        <dbReference type="ChEBI" id="CHEBI:58121"/>
    </ligand>
</feature>
<dbReference type="EMBL" id="JXMS01000004">
    <property type="protein sequence ID" value="OBQ55646.1"/>
    <property type="molecule type" value="Genomic_DNA"/>
</dbReference>
<dbReference type="Gene3D" id="3.40.1400.10">
    <property type="entry name" value="Sugar-phosphate isomerase, RpiB/LacA/LacB"/>
    <property type="match status" value="1"/>
</dbReference>
<name>A0A1B7XJG7_9BACT</name>
<dbReference type="RefSeq" id="WP_066852489.1">
    <property type="nucleotide sequence ID" value="NZ_JXMS01000004.1"/>
</dbReference>
<dbReference type="GO" id="GO:0019316">
    <property type="term" value="P:D-allose catabolic process"/>
    <property type="evidence" value="ECO:0007669"/>
    <property type="project" value="TreeGrafter"/>
</dbReference>
<comment type="caution">
    <text evidence="5">The sequence shown here is derived from an EMBL/GenBank/DDBJ whole genome shotgun (WGS) entry which is preliminary data.</text>
</comment>
<dbReference type="InterPro" id="IPR036569">
    <property type="entry name" value="RpiB_LacA_LacB_sf"/>
</dbReference>
<dbReference type="Pfam" id="PF02502">
    <property type="entry name" value="LacAB_rpiB"/>
    <property type="match status" value="1"/>
</dbReference>
<reference evidence="5 6" key="1">
    <citation type="submission" date="2015-01" db="EMBL/GenBank/DDBJ databases">
        <title>Desulfovibrio sp. JC271 draft genome sequence.</title>
        <authorList>
            <person name="Shivani Y."/>
            <person name="Subhash Y."/>
            <person name="Sasikala C."/>
            <person name="Ramana C.V."/>
        </authorList>
    </citation>
    <scope>NUCLEOTIDE SEQUENCE [LARGE SCALE GENOMIC DNA]</scope>
    <source>
        <strain evidence="5 6">JC271</strain>
    </source>
</reference>
<dbReference type="NCBIfam" id="TIGR00689">
    <property type="entry name" value="rpiB_lacA_lacB"/>
    <property type="match status" value="1"/>
</dbReference>
<feature type="active site" description="Proton donor" evidence="3">
    <location>
        <position position="99"/>
    </location>
</feature>
<feature type="binding site" evidence="4">
    <location>
        <position position="137"/>
    </location>
    <ligand>
        <name>D-ribulose 5-phosphate</name>
        <dbReference type="ChEBI" id="CHEBI:58121"/>
    </ligand>
</feature>
<dbReference type="PANTHER" id="PTHR30345">
    <property type="entry name" value="RIBOSE-5-PHOSPHATE ISOMERASE B"/>
    <property type="match status" value="1"/>
</dbReference>
<proteinExistence type="inferred from homology"/>
<evidence type="ECO:0000256" key="3">
    <source>
        <dbReference type="PIRSR" id="PIRSR005384-1"/>
    </source>
</evidence>
<dbReference type="AlphaFoldDB" id="A0A1B7XJG7"/>
<keyword evidence="2 5" id="KW-0413">Isomerase</keyword>
<feature type="binding site" evidence="4">
    <location>
        <begin position="67"/>
        <end position="71"/>
    </location>
    <ligand>
        <name>D-ribulose 5-phosphate</name>
        <dbReference type="ChEBI" id="CHEBI:58121"/>
    </ligand>
</feature>
<evidence type="ECO:0000313" key="6">
    <source>
        <dbReference type="Proteomes" id="UP000091979"/>
    </source>
</evidence>
<evidence type="ECO:0000256" key="1">
    <source>
        <dbReference type="ARBA" id="ARBA00008754"/>
    </source>
</evidence>
<evidence type="ECO:0000256" key="4">
    <source>
        <dbReference type="PIRSR" id="PIRSR005384-2"/>
    </source>
</evidence>
<protein>
    <submittedName>
        <fullName evidence="5">Ribose 5-phosphate isomerase</fullName>
    </submittedName>
</protein>
<feature type="active site" description="Proton acceptor" evidence="3">
    <location>
        <position position="66"/>
    </location>
</feature>
<evidence type="ECO:0000313" key="5">
    <source>
        <dbReference type="EMBL" id="OBQ55646.1"/>
    </source>
</evidence>
<feature type="binding site" evidence="4">
    <location>
        <position position="110"/>
    </location>
    <ligand>
        <name>D-ribulose 5-phosphate</name>
        <dbReference type="ChEBI" id="CHEBI:58121"/>
    </ligand>
</feature>
<feature type="binding site" evidence="4">
    <location>
        <position position="100"/>
    </location>
    <ligand>
        <name>D-ribulose 5-phosphate</name>
        <dbReference type="ChEBI" id="CHEBI:58121"/>
    </ligand>
</feature>
<dbReference type="PATRIC" id="fig|1560234.3.peg.2497"/>
<accession>A0A1B7XJG7</accession>
<dbReference type="OrthoDB" id="1778624at2"/>
<evidence type="ECO:0000256" key="2">
    <source>
        <dbReference type="ARBA" id="ARBA00023235"/>
    </source>
</evidence>
<dbReference type="GO" id="GO:0004751">
    <property type="term" value="F:ribose-5-phosphate isomerase activity"/>
    <property type="evidence" value="ECO:0007669"/>
    <property type="project" value="TreeGrafter"/>
</dbReference>
<comment type="similarity">
    <text evidence="1">Belongs to the LacAB/RpiB family.</text>
</comment>
<dbReference type="STRING" id="1560234.SP90_03150"/>
<dbReference type="PIRSF" id="PIRSF005384">
    <property type="entry name" value="RpiB_LacA_B"/>
    <property type="match status" value="1"/>
</dbReference>